<evidence type="ECO:0000256" key="1">
    <source>
        <dbReference type="SAM" id="MobiDB-lite"/>
    </source>
</evidence>
<feature type="region of interest" description="Disordered" evidence="1">
    <location>
        <begin position="1"/>
        <end position="32"/>
    </location>
</feature>
<organism evidence="3">
    <name type="scientific">Caenorhabditis brenneri</name>
    <name type="common">Nematode worm</name>
    <dbReference type="NCBI Taxonomy" id="135651"/>
    <lineage>
        <taxon>Eukaryota</taxon>
        <taxon>Metazoa</taxon>
        <taxon>Ecdysozoa</taxon>
        <taxon>Nematoda</taxon>
        <taxon>Chromadorea</taxon>
        <taxon>Rhabditida</taxon>
        <taxon>Rhabditina</taxon>
        <taxon>Rhabditomorpha</taxon>
        <taxon>Rhabditoidea</taxon>
        <taxon>Rhabditidae</taxon>
        <taxon>Peloderinae</taxon>
        <taxon>Caenorhabditis</taxon>
    </lineage>
</organism>
<proteinExistence type="predicted"/>
<evidence type="ECO:0000313" key="3">
    <source>
        <dbReference type="Proteomes" id="UP000008068"/>
    </source>
</evidence>
<evidence type="ECO:0000313" key="2">
    <source>
        <dbReference type="EMBL" id="EGT39648.1"/>
    </source>
</evidence>
<dbReference type="EMBL" id="GL379974">
    <property type="protein sequence ID" value="EGT39648.1"/>
    <property type="molecule type" value="Genomic_DNA"/>
</dbReference>
<reference evidence="3" key="1">
    <citation type="submission" date="2011-07" db="EMBL/GenBank/DDBJ databases">
        <authorList>
            <consortium name="Caenorhabditis brenneri Sequencing and Analysis Consortium"/>
            <person name="Wilson R.K."/>
        </authorList>
    </citation>
    <scope>NUCLEOTIDE SEQUENCE [LARGE SCALE GENOMIC DNA]</scope>
    <source>
        <strain evidence="3">PB2801</strain>
    </source>
</reference>
<dbReference type="InParanoid" id="G0NXN6"/>
<name>G0NXN6_CAEBE</name>
<dbReference type="eggNOG" id="ENOG502R7H2">
    <property type="taxonomic scope" value="Eukaryota"/>
</dbReference>
<dbReference type="OrthoDB" id="5811600at2759"/>
<accession>G0NXN6</accession>
<dbReference type="Proteomes" id="UP000008068">
    <property type="component" value="Unassembled WGS sequence"/>
</dbReference>
<dbReference type="HOGENOM" id="CLU_1070512_0_0_1"/>
<dbReference type="AlphaFoldDB" id="G0NXN6"/>
<keyword evidence="3" id="KW-1185">Reference proteome</keyword>
<gene>
    <name evidence="2" type="ORF">CAEBREN_01308</name>
</gene>
<sequence>MNDAPRSFSDDSFSYDDSHSSSEPMPNSPPIFIRRPIHVPIAAAPPIPLAPNSSPYPRDADRIQIQLATPVIVTPVDARSTRDLVRANRIRRVRRHQESRYVLNSIRRRLSLRTPGETQNEIELNTPRTLPRSKRIDKTSTAIEIESVDAFQTVLTEMFKTLQINTKSPVKTIPSASVNCAKIREFNRLEAVDIANLALTSDSEEYILKAITLLEWNMSQLDSETAMIDQLLNDFEEERKKNLRRWTQLEHIISLMNNED</sequence>
<dbReference type="FunCoup" id="G0NXN6">
    <property type="interactions" value="1048"/>
</dbReference>
<protein>
    <submittedName>
        <fullName evidence="2">Uncharacterized protein</fullName>
    </submittedName>
</protein>